<dbReference type="AlphaFoldDB" id="A0A2P2FM40"/>
<evidence type="ECO:0000313" key="2">
    <source>
        <dbReference type="Proteomes" id="UP000256220"/>
    </source>
</evidence>
<comment type="caution">
    <text evidence="1">The sequence shown here is derived from an EMBL/GenBank/DDBJ whole genome shotgun (WGS) entry which is preliminary data.</text>
</comment>
<reference evidence="1 2" key="1">
    <citation type="journal article" date="2014" name="Genome Announc.">
        <title>Draft Genome Sequence of Amycolatopsis lurida NRRL 2430, Producer of the Glycopeptide Family Antibiotic Ristocetin.</title>
        <authorList>
            <person name="Kwun M.J."/>
            <person name="Hong H.J."/>
        </authorList>
    </citation>
    <scope>NUCLEOTIDE SEQUENCE [LARGE SCALE GENOMIC DNA]</scope>
    <source>
        <strain evidence="1 2">NRRL 2430</strain>
    </source>
</reference>
<keyword evidence="2" id="KW-1185">Reference proteome</keyword>
<organism evidence="1 2">
    <name type="scientific">Amycolatopsis lurida NRRL 2430</name>
    <dbReference type="NCBI Taxonomy" id="1460371"/>
    <lineage>
        <taxon>Bacteria</taxon>
        <taxon>Bacillati</taxon>
        <taxon>Actinomycetota</taxon>
        <taxon>Actinomycetes</taxon>
        <taxon>Pseudonocardiales</taxon>
        <taxon>Pseudonocardiaceae</taxon>
        <taxon>Amycolatopsis</taxon>
    </lineage>
</organism>
<evidence type="ECO:0000313" key="1">
    <source>
        <dbReference type="EMBL" id="KFU77779.1"/>
    </source>
</evidence>
<proteinExistence type="predicted"/>
<gene>
    <name evidence="1" type="ORF">BB31_29375</name>
</gene>
<dbReference type="EMBL" id="JFBM01000030">
    <property type="protein sequence ID" value="KFU77779.1"/>
    <property type="molecule type" value="Genomic_DNA"/>
</dbReference>
<accession>A0A2P2FM40</accession>
<protein>
    <submittedName>
        <fullName evidence="1">Uncharacterized protein</fullName>
    </submittedName>
</protein>
<sequence length="157" mass="18719">MLVLPQLGKYTEPRILGDRVVDTAHITHLSALARIIVQEVDLQFRSTVSTPERFGINAWVYGERVLDLEIAGFRDAELNDPDFLHVTRQEFIDFVDRFNWINLDDERDQRFQGAVFLCNEREQSIRHHFGRVRIYRSWRRHLGRRYQPFLPLARGWL</sequence>
<name>A0A2P2FM40_AMYLU</name>
<dbReference type="RefSeq" id="WP_034317568.1">
    <property type="nucleotide sequence ID" value="NZ_JFBM01000030.1"/>
</dbReference>
<dbReference type="Proteomes" id="UP000256220">
    <property type="component" value="Unassembled WGS sequence"/>
</dbReference>